<evidence type="ECO:0008006" key="4">
    <source>
        <dbReference type="Google" id="ProtNLM"/>
    </source>
</evidence>
<dbReference type="EMBL" id="JABELX010000008">
    <property type="protein sequence ID" value="NNH72691.1"/>
    <property type="molecule type" value="Genomic_DNA"/>
</dbReference>
<feature type="transmembrane region" description="Helical" evidence="1">
    <location>
        <begin position="6"/>
        <end position="28"/>
    </location>
</feature>
<organism evidence="2 3">
    <name type="scientific">Nocardia uniformis</name>
    <dbReference type="NCBI Taxonomy" id="53432"/>
    <lineage>
        <taxon>Bacteria</taxon>
        <taxon>Bacillati</taxon>
        <taxon>Actinomycetota</taxon>
        <taxon>Actinomycetes</taxon>
        <taxon>Mycobacteriales</taxon>
        <taxon>Nocardiaceae</taxon>
        <taxon>Nocardia</taxon>
    </lineage>
</organism>
<protein>
    <recommendedName>
        <fullName evidence="4">DUF2306 domain-containing protein</fullName>
    </recommendedName>
</protein>
<dbReference type="AlphaFoldDB" id="A0A849CGR2"/>
<feature type="transmembrane region" description="Helical" evidence="1">
    <location>
        <begin position="124"/>
        <end position="145"/>
    </location>
</feature>
<evidence type="ECO:0000313" key="2">
    <source>
        <dbReference type="EMBL" id="NNH72691.1"/>
    </source>
</evidence>
<sequence length="163" mass="17330">MSGYATLLTFHIVTGAVGLLLGPVLMWADAHRWRRAGDLGFLYLGMVVAVGVSAIIMVVVRRDELWWLIPVSVLTVGLASLGRYAVGRAGGWSHAYVHGLGGSYIALVTATVVVSYAIDGPLYGGAQLIAWLGPTAVGTPLLEVWRRGVWVEGGRRFVAGRAS</sequence>
<evidence type="ECO:0000313" key="3">
    <source>
        <dbReference type="Proteomes" id="UP000586827"/>
    </source>
</evidence>
<feature type="transmembrane region" description="Helical" evidence="1">
    <location>
        <begin position="96"/>
        <end position="118"/>
    </location>
</feature>
<keyword evidence="1" id="KW-0472">Membrane</keyword>
<gene>
    <name evidence="2" type="ORF">HLB23_22980</name>
</gene>
<keyword evidence="1" id="KW-1133">Transmembrane helix</keyword>
<evidence type="ECO:0000256" key="1">
    <source>
        <dbReference type="SAM" id="Phobius"/>
    </source>
</evidence>
<feature type="transmembrane region" description="Helical" evidence="1">
    <location>
        <begin position="40"/>
        <end position="59"/>
    </location>
</feature>
<accession>A0A849CGR2</accession>
<name>A0A849CGR2_9NOCA</name>
<comment type="caution">
    <text evidence="2">The sequence shown here is derived from an EMBL/GenBank/DDBJ whole genome shotgun (WGS) entry which is preliminary data.</text>
</comment>
<keyword evidence="3" id="KW-1185">Reference proteome</keyword>
<proteinExistence type="predicted"/>
<keyword evidence="1" id="KW-0812">Transmembrane</keyword>
<feature type="transmembrane region" description="Helical" evidence="1">
    <location>
        <begin position="65"/>
        <end position="84"/>
    </location>
</feature>
<reference evidence="2 3" key="1">
    <citation type="submission" date="2020-05" db="EMBL/GenBank/DDBJ databases">
        <title>MicrobeNet Type strains.</title>
        <authorList>
            <person name="Nicholson A.C."/>
        </authorList>
    </citation>
    <scope>NUCLEOTIDE SEQUENCE [LARGE SCALE GENOMIC DNA]</scope>
    <source>
        <strain evidence="2 3">JCM 3224</strain>
    </source>
</reference>
<dbReference type="Proteomes" id="UP000586827">
    <property type="component" value="Unassembled WGS sequence"/>
</dbReference>
<dbReference type="RefSeq" id="WP_067524763.1">
    <property type="nucleotide sequence ID" value="NZ_JABELX010000008.1"/>
</dbReference>